<dbReference type="Proteomes" id="UP000036959">
    <property type="component" value="Unassembled WGS sequence"/>
</dbReference>
<dbReference type="InterPro" id="IPR008183">
    <property type="entry name" value="Aldose_1/G6P_1-epimerase"/>
</dbReference>
<dbReference type="AlphaFoldDB" id="A0A0L0MD84"/>
<sequence length="336" mass="37242">MIGDIVADPVTFIRSQVVTQTREVFELKAEPRVVIRRGAHAIELAPSAGGRITRFFTGDASGVHDWLAPIHQTSWPADAWPKGGSYPLVPFSNRVRDSHFPGPDGETVRLAAFPSMAHALHGFGQYADWRIERREADVVEMRYEHRAGEHGWPWAFEAIQTIEMTDDGARLSMRVINRSSRVMPIGLGFHPYFAAVDASLDTKTLWRHEGEIAIEPTDETPVREHRREDQGYTRYLSGWNGRATLRYADGRALDLKADGMLNHVVVHCPAGAGYLCVEPVSHVSDGFNLDAKGLPGTGIAFMRPGSETSASLSMASRRAPGPARRRLRLIRASTRA</sequence>
<dbReference type="EMBL" id="LFJJ01000075">
    <property type="protein sequence ID" value="KND60225.1"/>
    <property type="molecule type" value="Genomic_DNA"/>
</dbReference>
<dbReference type="GO" id="GO:0005975">
    <property type="term" value="P:carbohydrate metabolic process"/>
    <property type="evidence" value="ECO:0007669"/>
    <property type="project" value="InterPro"/>
</dbReference>
<dbReference type="InterPro" id="IPR014718">
    <property type="entry name" value="GH-type_carb-bd"/>
</dbReference>
<dbReference type="GO" id="GO:0016853">
    <property type="term" value="F:isomerase activity"/>
    <property type="evidence" value="ECO:0007669"/>
    <property type="project" value="InterPro"/>
</dbReference>
<name>A0A0L0MD84_9BURK</name>
<dbReference type="Pfam" id="PF01263">
    <property type="entry name" value="Aldose_epim"/>
    <property type="match status" value="1"/>
</dbReference>
<comment type="caution">
    <text evidence="1">The sequence shown here is derived from an EMBL/GenBank/DDBJ whole genome shotgun (WGS) entry which is preliminary data.</text>
</comment>
<proteinExistence type="predicted"/>
<dbReference type="GO" id="GO:0030246">
    <property type="term" value="F:carbohydrate binding"/>
    <property type="evidence" value="ECO:0007669"/>
    <property type="project" value="InterPro"/>
</dbReference>
<keyword evidence="2" id="KW-1185">Reference proteome</keyword>
<accession>A0A0L0MD84</accession>
<dbReference type="SUPFAM" id="SSF74650">
    <property type="entry name" value="Galactose mutarotase-like"/>
    <property type="match status" value="1"/>
</dbReference>
<evidence type="ECO:0000313" key="1">
    <source>
        <dbReference type="EMBL" id="KND60225.1"/>
    </source>
</evidence>
<gene>
    <name evidence="1" type="ORF">BVER_00219c</name>
</gene>
<dbReference type="InterPro" id="IPR011013">
    <property type="entry name" value="Gal_mutarotase_sf_dom"/>
</dbReference>
<dbReference type="Gene3D" id="2.70.98.10">
    <property type="match status" value="1"/>
</dbReference>
<organism evidence="1 2">
    <name type="scientific">Candidatus Burkholderia verschuerenii</name>
    <dbReference type="NCBI Taxonomy" id="242163"/>
    <lineage>
        <taxon>Bacteria</taxon>
        <taxon>Pseudomonadati</taxon>
        <taxon>Pseudomonadota</taxon>
        <taxon>Betaproteobacteria</taxon>
        <taxon>Burkholderiales</taxon>
        <taxon>Burkholderiaceae</taxon>
        <taxon>Burkholderia</taxon>
    </lineage>
</organism>
<dbReference type="PATRIC" id="fig|242163.4.peg.6530"/>
<protein>
    <submittedName>
        <fullName evidence="1">Aldose epimerase family protein</fullName>
    </submittedName>
</protein>
<reference evidence="2" key="1">
    <citation type="submission" date="2015-06" db="EMBL/GenBank/DDBJ databases">
        <title>Comparative genomics of Burkholderia leaf nodule symbionts.</title>
        <authorList>
            <person name="Carlier A."/>
            <person name="Eberl L."/>
            <person name="Pinto-Carbo M."/>
        </authorList>
    </citation>
    <scope>NUCLEOTIDE SEQUENCE [LARGE SCALE GENOMIC DNA]</scope>
    <source>
        <strain evidence="2">UZHbot4</strain>
    </source>
</reference>
<evidence type="ECO:0000313" key="2">
    <source>
        <dbReference type="Proteomes" id="UP000036959"/>
    </source>
</evidence>